<evidence type="ECO:0000313" key="3">
    <source>
        <dbReference type="Proteomes" id="UP000070422"/>
    </source>
</evidence>
<evidence type="ECO:0000313" key="2">
    <source>
        <dbReference type="EMBL" id="KXB36308.1"/>
    </source>
</evidence>
<proteinExistence type="predicted"/>
<sequence length="61" mass="6644">MIYSIFIKAAAVVGLDLGMTLGPVLGGVLFGELPLSMFYPVMLLTIPLILFIYLIKRTELG</sequence>
<dbReference type="PATRIC" id="fig|87541.4.peg.939"/>
<keyword evidence="1" id="KW-0812">Transmembrane</keyword>
<feature type="transmembrane region" description="Helical" evidence="1">
    <location>
        <begin position="12"/>
        <end position="31"/>
    </location>
</feature>
<reference evidence="2 3" key="1">
    <citation type="submission" date="2016-01" db="EMBL/GenBank/DDBJ databases">
        <authorList>
            <person name="Oliw E.H."/>
        </authorList>
    </citation>
    <scope>NUCLEOTIDE SEQUENCE [LARGE SCALE GENOMIC DNA]</scope>
    <source>
        <strain evidence="2 3">KA00635</strain>
    </source>
</reference>
<evidence type="ECO:0008006" key="4">
    <source>
        <dbReference type="Google" id="ProtNLM"/>
    </source>
</evidence>
<dbReference type="EMBL" id="LSCQ01000045">
    <property type="protein sequence ID" value="KXB36308.1"/>
    <property type="molecule type" value="Genomic_DNA"/>
</dbReference>
<dbReference type="AlphaFoldDB" id="A0A133XZB7"/>
<feature type="transmembrane region" description="Helical" evidence="1">
    <location>
        <begin position="37"/>
        <end position="55"/>
    </location>
</feature>
<dbReference type="Proteomes" id="UP000070422">
    <property type="component" value="Unassembled WGS sequence"/>
</dbReference>
<keyword evidence="1" id="KW-0472">Membrane</keyword>
<organism evidence="2 3">
    <name type="scientific">Aerococcus christensenii</name>
    <dbReference type="NCBI Taxonomy" id="87541"/>
    <lineage>
        <taxon>Bacteria</taxon>
        <taxon>Bacillati</taxon>
        <taxon>Bacillota</taxon>
        <taxon>Bacilli</taxon>
        <taxon>Lactobacillales</taxon>
        <taxon>Aerococcaceae</taxon>
        <taxon>Aerococcus</taxon>
    </lineage>
</organism>
<accession>A0A133XZB7</accession>
<protein>
    <recommendedName>
        <fullName evidence="4">Major facilitator superfamily (MFS) profile domain-containing protein</fullName>
    </recommendedName>
</protein>
<evidence type="ECO:0000256" key="1">
    <source>
        <dbReference type="SAM" id="Phobius"/>
    </source>
</evidence>
<comment type="caution">
    <text evidence="2">The sequence shown here is derived from an EMBL/GenBank/DDBJ whole genome shotgun (WGS) entry which is preliminary data.</text>
</comment>
<name>A0A133XZB7_9LACT</name>
<keyword evidence="1" id="KW-1133">Transmembrane helix</keyword>
<gene>
    <name evidence="2" type="ORF">HMPREF3187_00949</name>
</gene>